<dbReference type="PANTHER" id="PTHR46961:SF19">
    <property type="entry name" value="DYNEIN HEAVY CHAIN 5, AXONEMAL"/>
    <property type="match status" value="1"/>
</dbReference>
<dbReference type="InterPro" id="IPR041228">
    <property type="entry name" value="Dynein_C"/>
</dbReference>
<feature type="non-terminal residue" evidence="2">
    <location>
        <position position="83"/>
    </location>
</feature>
<organism evidence="2 3">
    <name type="scientific">Dunaliella salina</name>
    <name type="common">Green alga</name>
    <name type="synonym">Protococcus salinus</name>
    <dbReference type="NCBI Taxonomy" id="3046"/>
    <lineage>
        <taxon>Eukaryota</taxon>
        <taxon>Viridiplantae</taxon>
        <taxon>Chlorophyta</taxon>
        <taxon>core chlorophytes</taxon>
        <taxon>Chlorophyceae</taxon>
        <taxon>CS clade</taxon>
        <taxon>Chlamydomonadales</taxon>
        <taxon>Dunaliellaceae</taxon>
        <taxon>Dunaliella</taxon>
    </lineage>
</organism>
<dbReference type="InterPro" id="IPR026983">
    <property type="entry name" value="DHC"/>
</dbReference>
<keyword evidence="3" id="KW-1185">Reference proteome</keyword>
<comment type="caution">
    <text evidence="2">The sequence shown here is derived from an EMBL/GenBank/DDBJ whole genome shotgun (WGS) entry which is preliminary data.</text>
</comment>
<evidence type="ECO:0000313" key="3">
    <source>
        <dbReference type="Proteomes" id="UP000815325"/>
    </source>
</evidence>
<protein>
    <recommendedName>
        <fullName evidence="1">Dynein heavy chain C-terminal domain-containing protein</fullName>
    </recommendedName>
</protein>
<dbReference type="Gene3D" id="3.10.490.20">
    <property type="match status" value="1"/>
</dbReference>
<gene>
    <name evidence="2" type="ORF">DUNSADRAFT_10308</name>
</gene>
<dbReference type="InterPro" id="IPR043160">
    <property type="entry name" value="Dynein_C_barrel"/>
</dbReference>
<dbReference type="PANTHER" id="PTHR46961">
    <property type="entry name" value="DYNEIN HEAVY CHAIN 1, AXONEMAL-LIKE PROTEIN"/>
    <property type="match status" value="1"/>
</dbReference>
<proteinExistence type="predicted"/>
<evidence type="ECO:0000259" key="1">
    <source>
        <dbReference type="Pfam" id="PF18199"/>
    </source>
</evidence>
<dbReference type="Proteomes" id="UP000815325">
    <property type="component" value="Unassembled WGS sequence"/>
</dbReference>
<dbReference type="EMBL" id="MU073204">
    <property type="protein sequence ID" value="KAF5825416.1"/>
    <property type="molecule type" value="Genomic_DNA"/>
</dbReference>
<dbReference type="Pfam" id="PF18199">
    <property type="entry name" value="Dynein_C"/>
    <property type="match status" value="1"/>
</dbReference>
<feature type="domain" description="Dynein heavy chain C-terminal" evidence="1">
    <location>
        <begin position="1"/>
        <end position="80"/>
    </location>
</feature>
<accession>A0ABQ7FTU9</accession>
<sequence>MKQEVSRKHAVDRWALDDVVMTSEVTHPPKDFESLKEGPSEGVFVYGLYLDGCSWSTRENRMVDSEPKKLYNLLPVMFVTGVL</sequence>
<evidence type="ECO:0000313" key="2">
    <source>
        <dbReference type="EMBL" id="KAF5825416.1"/>
    </source>
</evidence>
<reference evidence="2" key="1">
    <citation type="submission" date="2017-08" db="EMBL/GenBank/DDBJ databases">
        <authorList>
            <person name="Polle J.E."/>
            <person name="Barry K."/>
            <person name="Cushman J."/>
            <person name="Schmutz J."/>
            <person name="Tran D."/>
            <person name="Hathwaick L.T."/>
            <person name="Yim W.C."/>
            <person name="Jenkins J."/>
            <person name="Mckie-Krisberg Z.M."/>
            <person name="Prochnik S."/>
            <person name="Lindquist E."/>
            <person name="Dockter R.B."/>
            <person name="Adam C."/>
            <person name="Molina H."/>
            <person name="Bunkerborg J."/>
            <person name="Jin E."/>
            <person name="Buchheim M."/>
            <person name="Magnuson J."/>
        </authorList>
    </citation>
    <scope>NUCLEOTIDE SEQUENCE</scope>
    <source>
        <strain evidence="2">CCAP 19/18</strain>
    </source>
</reference>
<name>A0ABQ7FTU9_DUNSA</name>